<reference evidence="2 3" key="1">
    <citation type="submission" date="2023-03" db="EMBL/GenBank/DDBJ databases">
        <title>WGS of Gossypium arboreum.</title>
        <authorList>
            <person name="Yu D."/>
        </authorList>
    </citation>
    <scope>NUCLEOTIDE SEQUENCE [LARGE SCALE GENOMIC DNA]</scope>
    <source>
        <tissue evidence="2">Leaf</tissue>
    </source>
</reference>
<evidence type="ECO:0000256" key="1">
    <source>
        <dbReference type="SAM" id="MobiDB-lite"/>
    </source>
</evidence>
<sequence length="72" mass="7439">MTAPPSTVAGEPKSSDSDPLSKEKPSPLKKVTVAEGESTVVAEGCQIARGEAARYRHAARVSSSSSSLLKIV</sequence>
<gene>
    <name evidence="2" type="ORF">PVK06_044610</name>
</gene>
<keyword evidence="3" id="KW-1185">Reference proteome</keyword>
<dbReference type="Proteomes" id="UP001358586">
    <property type="component" value="Chromosome 12"/>
</dbReference>
<evidence type="ECO:0000313" key="2">
    <source>
        <dbReference type="EMBL" id="KAK5776650.1"/>
    </source>
</evidence>
<name>A0ABR0MRS8_GOSAR</name>
<protein>
    <submittedName>
        <fullName evidence="2">Uncharacterized protein</fullName>
    </submittedName>
</protein>
<organism evidence="2 3">
    <name type="scientific">Gossypium arboreum</name>
    <name type="common">Tree cotton</name>
    <name type="synonym">Gossypium nanking</name>
    <dbReference type="NCBI Taxonomy" id="29729"/>
    <lineage>
        <taxon>Eukaryota</taxon>
        <taxon>Viridiplantae</taxon>
        <taxon>Streptophyta</taxon>
        <taxon>Embryophyta</taxon>
        <taxon>Tracheophyta</taxon>
        <taxon>Spermatophyta</taxon>
        <taxon>Magnoliopsida</taxon>
        <taxon>eudicotyledons</taxon>
        <taxon>Gunneridae</taxon>
        <taxon>Pentapetalae</taxon>
        <taxon>rosids</taxon>
        <taxon>malvids</taxon>
        <taxon>Malvales</taxon>
        <taxon>Malvaceae</taxon>
        <taxon>Malvoideae</taxon>
        <taxon>Gossypium</taxon>
    </lineage>
</organism>
<dbReference type="EMBL" id="JARKNE010000012">
    <property type="protein sequence ID" value="KAK5776650.1"/>
    <property type="molecule type" value="Genomic_DNA"/>
</dbReference>
<accession>A0ABR0MRS8</accession>
<feature type="region of interest" description="Disordered" evidence="1">
    <location>
        <begin position="1"/>
        <end position="35"/>
    </location>
</feature>
<comment type="caution">
    <text evidence="2">The sequence shown here is derived from an EMBL/GenBank/DDBJ whole genome shotgun (WGS) entry which is preliminary data.</text>
</comment>
<proteinExistence type="predicted"/>
<feature type="compositionally biased region" description="Basic and acidic residues" evidence="1">
    <location>
        <begin position="13"/>
        <end position="26"/>
    </location>
</feature>
<evidence type="ECO:0000313" key="3">
    <source>
        <dbReference type="Proteomes" id="UP001358586"/>
    </source>
</evidence>